<dbReference type="Proteomes" id="UP000501107">
    <property type="component" value="Plasmid unnamed3"/>
</dbReference>
<dbReference type="EMBL" id="CP009334">
    <property type="protein sequence ID" value="AJG74111.1"/>
    <property type="molecule type" value="Genomic_DNA"/>
</dbReference>
<organism evidence="3 5">
    <name type="scientific">Bacillus thuringiensis</name>
    <dbReference type="NCBI Taxonomy" id="1428"/>
    <lineage>
        <taxon>Bacteria</taxon>
        <taxon>Bacillati</taxon>
        <taxon>Bacillota</taxon>
        <taxon>Bacilli</taxon>
        <taxon>Bacillales</taxon>
        <taxon>Bacillaceae</taxon>
        <taxon>Bacillus</taxon>
        <taxon>Bacillus cereus group</taxon>
    </lineage>
</organism>
<dbReference type="EMBL" id="CP053979">
    <property type="protein sequence ID" value="QKH22754.1"/>
    <property type="molecule type" value="Genomic_DNA"/>
</dbReference>
<geneLocation type="plasmid" evidence="3 5">
    <name>unnamed3</name>
</geneLocation>
<evidence type="ECO:0000313" key="5">
    <source>
        <dbReference type="Proteomes" id="UP000501107"/>
    </source>
</evidence>
<evidence type="ECO:0000313" key="1">
    <source>
        <dbReference type="EMBL" id="AJG74111.1"/>
    </source>
</evidence>
<geneLocation type="plasmid" evidence="1 4">
    <name>2</name>
</geneLocation>
<dbReference type="RefSeq" id="WP_001233429.1">
    <property type="nucleotide sequence ID" value="NZ_CP009334.1"/>
</dbReference>
<protein>
    <submittedName>
        <fullName evidence="3">Uncharacterized protein</fullName>
    </submittedName>
</protein>
<sequence length="86" mass="9598">MRKVNQTHIKKTIKQTGSWTGYIAPSNVPQENVVTGWGMGRLTTITELSSTLMVDNNAYSLEYLLTHLKANNERNGLGNGIAYWEA</sequence>
<reference evidence="2" key="2">
    <citation type="submission" date="2019-07" db="EMBL/GenBank/DDBJ databases">
        <title>Phylogenomic Reclassification of ATCC Bacillus Strains and Various Taxa within the Genus Bacillus.</title>
        <authorList>
            <person name="Riojas M.A."/>
            <person name="Frank A.M."/>
            <person name="Fenn S.L."/>
            <person name="King S.P."/>
            <person name="Brower S.M."/>
            <person name="Hazbon M.H."/>
        </authorList>
    </citation>
    <scope>NUCLEOTIDE SEQUENCE</scope>
    <source>
        <strain evidence="2">ATCC 35646</strain>
    </source>
</reference>
<evidence type="ECO:0000313" key="2">
    <source>
        <dbReference type="EMBL" id="MDR4174877.1"/>
    </source>
</evidence>
<dbReference type="Proteomes" id="UP000031876">
    <property type="component" value="Plasmid 2"/>
</dbReference>
<gene>
    <name evidence="1" type="ORF">BF38_5804</name>
    <name evidence="2" type="ORF">FO599_01860</name>
    <name evidence="3" type="ORF">FOC89_01850</name>
</gene>
<reference evidence="1 4" key="1">
    <citation type="journal article" date="2015" name="Genome Announc.">
        <title>Complete genome sequences for 35 biothreat assay-relevant bacillus species.</title>
        <authorList>
            <person name="Johnson S.L."/>
            <person name="Daligault H.E."/>
            <person name="Davenport K.W."/>
            <person name="Jaissle J."/>
            <person name="Frey K.G."/>
            <person name="Ladner J.T."/>
            <person name="Broomall S.M."/>
            <person name="Bishop-Lilly K.A."/>
            <person name="Bruce D.C."/>
            <person name="Gibbons H.S."/>
            <person name="Coyne S.R."/>
            <person name="Lo C.C."/>
            <person name="Meincke L."/>
            <person name="Munk A.C."/>
            <person name="Koroleva G.I."/>
            <person name="Rosenzweig C.N."/>
            <person name="Palacios G.F."/>
            <person name="Redden C.L."/>
            <person name="Minogue T.D."/>
            <person name="Chain P.S."/>
        </authorList>
    </citation>
    <scope>NUCLEOTIDE SEQUENCE [LARGE SCALE GENOMIC DNA]</scope>
    <source>
        <strain evidence="1 4">HD1011</strain>
        <plasmid evidence="1 4">2</plasmid>
    </source>
</reference>
<dbReference type="EMBL" id="VKQN01000001">
    <property type="protein sequence ID" value="MDR4174877.1"/>
    <property type="molecule type" value="Genomic_DNA"/>
</dbReference>
<reference evidence="3 5" key="3">
    <citation type="submission" date="2020-05" db="EMBL/GenBank/DDBJ databases">
        <title>FDA dAtabase for Regulatory Grade micrObial Sequences (FDA-ARGOS): Supporting development and validation of Infectious Disease Dx tests.</title>
        <authorList>
            <person name="Nelson B."/>
            <person name="Plummer A."/>
            <person name="Tallon L."/>
            <person name="Sadzewicz L."/>
            <person name="Zhao X."/>
            <person name="Vavikolanu K."/>
            <person name="Mehta A."/>
            <person name="Aluvathingal J."/>
            <person name="Nadendla S."/>
            <person name="Myers T."/>
            <person name="Yan Y."/>
            <person name="Sichtig H."/>
        </authorList>
    </citation>
    <scope>NUCLEOTIDE SEQUENCE [LARGE SCALE GENOMIC DNA]</scope>
    <source>
        <strain evidence="3 5">FDAARGOS_795</strain>
        <plasmid evidence="3 5">unnamed3</plasmid>
    </source>
</reference>
<dbReference type="Proteomes" id="UP001181533">
    <property type="component" value="Unassembled WGS sequence"/>
</dbReference>
<accession>A0A0B5NJL4</accession>
<evidence type="ECO:0000313" key="3">
    <source>
        <dbReference type="EMBL" id="QKH22754.1"/>
    </source>
</evidence>
<proteinExistence type="predicted"/>
<name>A0A0B5NJL4_BACTU</name>
<dbReference type="KEGG" id="btw:BF38_5804"/>
<keyword evidence="3" id="KW-0614">Plasmid</keyword>
<dbReference type="AlphaFoldDB" id="A0A0B5NJL4"/>
<evidence type="ECO:0000313" key="4">
    <source>
        <dbReference type="Proteomes" id="UP000031876"/>
    </source>
</evidence>